<evidence type="ECO:0000313" key="1">
    <source>
        <dbReference type="EMBL" id="KAG2308090.1"/>
    </source>
</evidence>
<sequence length="195" mass="22150">MEFAPVLVPVYQNFYVPSTTPNLAGNPVFQIDGDGVRVLNCDVAGFLQGLNQTDDLRASGDLRRRRRVEFWTDVAERGRVAVARGPTCGWWSALSCDERLRECLDDAFWKLREAGWKEDEVREMMIMDGLDGDTYTQAFSSTVHETVKRDVVRVFGGECGDEMDGVDRDKCKEDEDHRKGGEVTTLRHLLYSHEP</sequence>
<evidence type="ECO:0000313" key="2">
    <source>
        <dbReference type="Proteomes" id="UP000886595"/>
    </source>
</evidence>
<reference evidence="1 2" key="1">
    <citation type="submission" date="2020-02" db="EMBL/GenBank/DDBJ databases">
        <authorList>
            <person name="Ma Q."/>
            <person name="Huang Y."/>
            <person name="Song X."/>
            <person name="Pei D."/>
        </authorList>
    </citation>
    <scope>NUCLEOTIDE SEQUENCE [LARGE SCALE GENOMIC DNA]</scope>
    <source>
        <strain evidence="1">Sxm20200214</strain>
        <tissue evidence="1">Leaf</tissue>
    </source>
</reference>
<dbReference type="EMBL" id="JAAMPC010000006">
    <property type="protein sequence ID" value="KAG2308090.1"/>
    <property type="molecule type" value="Genomic_DNA"/>
</dbReference>
<dbReference type="OrthoDB" id="1921190at2759"/>
<comment type="caution">
    <text evidence="1">The sequence shown here is derived from an EMBL/GenBank/DDBJ whole genome shotgun (WGS) entry which is preliminary data.</text>
</comment>
<dbReference type="PANTHER" id="PTHR32011">
    <property type="entry name" value="OS08G0472400 PROTEIN"/>
    <property type="match status" value="1"/>
</dbReference>
<protein>
    <submittedName>
        <fullName evidence="1">Uncharacterized protein</fullName>
    </submittedName>
</protein>
<dbReference type="AlphaFoldDB" id="A0A8X7VB70"/>
<dbReference type="Proteomes" id="UP000886595">
    <property type="component" value="Unassembled WGS sequence"/>
</dbReference>
<dbReference type="PANTHER" id="PTHR32011:SF6">
    <property type="entry name" value="KNR4_SMI1-LIKE DOMAIN-CONTAINING PROTEIN"/>
    <property type="match status" value="1"/>
</dbReference>
<gene>
    <name evidence="1" type="ORF">Bca52824_027838</name>
</gene>
<proteinExistence type="predicted"/>
<organism evidence="1 2">
    <name type="scientific">Brassica carinata</name>
    <name type="common">Ethiopian mustard</name>
    <name type="synonym">Abyssinian cabbage</name>
    <dbReference type="NCBI Taxonomy" id="52824"/>
    <lineage>
        <taxon>Eukaryota</taxon>
        <taxon>Viridiplantae</taxon>
        <taxon>Streptophyta</taxon>
        <taxon>Embryophyta</taxon>
        <taxon>Tracheophyta</taxon>
        <taxon>Spermatophyta</taxon>
        <taxon>Magnoliopsida</taxon>
        <taxon>eudicotyledons</taxon>
        <taxon>Gunneridae</taxon>
        <taxon>Pentapetalae</taxon>
        <taxon>rosids</taxon>
        <taxon>malvids</taxon>
        <taxon>Brassicales</taxon>
        <taxon>Brassicaceae</taxon>
        <taxon>Brassiceae</taxon>
        <taxon>Brassica</taxon>
    </lineage>
</organism>
<name>A0A8X7VB70_BRACI</name>
<keyword evidence="2" id="KW-1185">Reference proteome</keyword>
<accession>A0A8X7VB70</accession>